<evidence type="ECO:0000313" key="2">
    <source>
        <dbReference type="Proteomes" id="UP001345963"/>
    </source>
</evidence>
<keyword evidence="2" id="KW-1185">Reference proteome</keyword>
<reference evidence="1 2" key="1">
    <citation type="submission" date="2021-07" db="EMBL/GenBank/DDBJ databases">
        <authorList>
            <person name="Palmer J.M."/>
        </authorList>
    </citation>
    <scope>NUCLEOTIDE SEQUENCE [LARGE SCALE GENOMIC DNA]</scope>
    <source>
        <strain evidence="1 2">AT_MEX2019</strain>
        <tissue evidence="1">Muscle</tissue>
    </source>
</reference>
<organism evidence="1 2">
    <name type="scientific">Ataeniobius toweri</name>
    <dbReference type="NCBI Taxonomy" id="208326"/>
    <lineage>
        <taxon>Eukaryota</taxon>
        <taxon>Metazoa</taxon>
        <taxon>Chordata</taxon>
        <taxon>Craniata</taxon>
        <taxon>Vertebrata</taxon>
        <taxon>Euteleostomi</taxon>
        <taxon>Actinopterygii</taxon>
        <taxon>Neopterygii</taxon>
        <taxon>Teleostei</taxon>
        <taxon>Neoteleostei</taxon>
        <taxon>Acanthomorphata</taxon>
        <taxon>Ovalentaria</taxon>
        <taxon>Atherinomorphae</taxon>
        <taxon>Cyprinodontiformes</taxon>
        <taxon>Goodeidae</taxon>
        <taxon>Ataeniobius</taxon>
    </lineage>
</organism>
<proteinExistence type="predicted"/>
<protein>
    <submittedName>
        <fullName evidence="1">Uncharacterized protein</fullName>
    </submittedName>
</protein>
<dbReference type="EMBL" id="JAHUTI010074201">
    <property type="protein sequence ID" value="MED6256317.1"/>
    <property type="molecule type" value="Genomic_DNA"/>
</dbReference>
<accession>A0ABU7C085</accession>
<evidence type="ECO:0000313" key="1">
    <source>
        <dbReference type="EMBL" id="MED6256317.1"/>
    </source>
</evidence>
<dbReference type="Proteomes" id="UP001345963">
    <property type="component" value="Unassembled WGS sequence"/>
</dbReference>
<comment type="caution">
    <text evidence="1">The sequence shown here is derived from an EMBL/GenBank/DDBJ whole genome shotgun (WGS) entry which is preliminary data.</text>
</comment>
<sequence>MMYSRWRYAPLNLLRTVSTRRRSSSTSVKMTDQETTVQSQTAAMAGELDRRELVLIQQQDFRTNAFQIIEKMVDWCNKTVGSKHLVDEILHSIFFLGKINIGPFSPEEIIPDEDMFIQLKEQYSRPFECFETQLPRRSPFSCVLDMVVLLTGPENENQIKQTLRDLVIILKPGFLVSSTICVSKSNKSSKQYGVSMSTTGPNAGRIVIAASCLSSYWDEYVADAVMTYYPVKTKKDYFDGTIKVPEDVTCRAYSINCGSEMEPCKSCGNLFGLHTTCQKEWPYGHCAEVESLSNLFEKEKEVKEQSKPTSDTYTPENTEKVRNYTLQELSKILKMIKFNTWTGEFYRASI</sequence>
<gene>
    <name evidence="1" type="ORF">ATANTOWER_023884</name>
</gene>
<name>A0ABU7C085_9TELE</name>